<accession>A0A2T0SYW9</accession>
<feature type="transmembrane region" description="Helical" evidence="1">
    <location>
        <begin position="333"/>
        <end position="353"/>
    </location>
</feature>
<dbReference type="Proteomes" id="UP000239494">
    <property type="component" value="Unassembled WGS sequence"/>
</dbReference>
<proteinExistence type="predicted"/>
<feature type="transmembrane region" description="Helical" evidence="1">
    <location>
        <begin position="164"/>
        <end position="182"/>
    </location>
</feature>
<name>A0A2T0SYW9_9PSEU</name>
<feature type="transmembrane region" description="Helical" evidence="1">
    <location>
        <begin position="306"/>
        <end position="327"/>
    </location>
</feature>
<protein>
    <submittedName>
        <fullName evidence="2">Uncharacterized protein</fullName>
    </submittedName>
</protein>
<feature type="transmembrane region" description="Helical" evidence="1">
    <location>
        <begin position="253"/>
        <end position="273"/>
    </location>
</feature>
<feature type="transmembrane region" description="Helical" evidence="1">
    <location>
        <begin position="138"/>
        <end position="158"/>
    </location>
</feature>
<keyword evidence="1" id="KW-0812">Transmembrane</keyword>
<keyword evidence="1" id="KW-1133">Transmembrane helix</keyword>
<feature type="transmembrane region" description="Helical" evidence="1">
    <location>
        <begin position="109"/>
        <end position="126"/>
    </location>
</feature>
<gene>
    <name evidence="2" type="ORF">CLV43_1087</name>
</gene>
<evidence type="ECO:0000313" key="3">
    <source>
        <dbReference type="Proteomes" id="UP000239494"/>
    </source>
</evidence>
<dbReference type="AlphaFoldDB" id="A0A2T0SYW9"/>
<sequence>MEKVLLAAVIVLATAYGVLVPTRGGAPERPGRGWARHPGTWLLVLVLLVYLNQVLFTVYVRREWGGDVTRLSRLLPEGWFALADLGWLADRFPAPELLPWTVMRAQSSLELAFAVLLYLLVCRWFGAEVYRRAVHARWAVSASFTVTFCLIEWALPTPYTTDDIVIRVLSGVVVPLAVSRLSEGPVGPPRLVPFVVSVAAMGALVLTVYDTALLYNLGDLDDWLPVAAAAAVVLAAARWWARRPAPAAGPATGAVTSSLGWFLVLFLVPSLPLRYGVNFGTTAVSLAAGVVVTAVALRLGWPRRLLGWLAAAAVAGVGGAVLGYLLASGYHEARLLAAAAGFLLAGGAVCAAADRWSTAAAHEEPANA</sequence>
<dbReference type="RefSeq" id="WP_106189860.1">
    <property type="nucleotide sequence ID" value="NZ_PVTF01000008.1"/>
</dbReference>
<feature type="transmembrane region" description="Helical" evidence="1">
    <location>
        <begin position="41"/>
        <end position="59"/>
    </location>
</feature>
<organism evidence="2 3">
    <name type="scientific">Umezawaea tangerina</name>
    <dbReference type="NCBI Taxonomy" id="84725"/>
    <lineage>
        <taxon>Bacteria</taxon>
        <taxon>Bacillati</taxon>
        <taxon>Actinomycetota</taxon>
        <taxon>Actinomycetes</taxon>
        <taxon>Pseudonocardiales</taxon>
        <taxon>Pseudonocardiaceae</taxon>
        <taxon>Umezawaea</taxon>
    </lineage>
</organism>
<keyword evidence="3" id="KW-1185">Reference proteome</keyword>
<keyword evidence="1" id="KW-0472">Membrane</keyword>
<feature type="transmembrane region" description="Helical" evidence="1">
    <location>
        <begin position="279"/>
        <end position="299"/>
    </location>
</feature>
<dbReference type="OrthoDB" id="3683456at2"/>
<feature type="transmembrane region" description="Helical" evidence="1">
    <location>
        <begin position="194"/>
        <end position="217"/>
    </location>
</feature>
<feature type="transmembrane region" description="Helical" evidence="1">
    <location>
        <begin position="223"/>
        <end position="241"/>
    </location>
</feature>
<comment type="caution">
    <text evidence="2">The sequence shown here is derived from an EMBL/GenBank/DDBJ whole genome shotgun (WGS) entry which is preliminary data.</text>
</comment>
<reference evidence="2 3" key="1">
    <citation type="submission" date="2018-03" db="EMBL/GenBank/DDBJ databases">
        <title>Genomic Encyclopedia of Archaeal and Bacterial Type Strains, Phase II (KMG-II): from individual species to whole genera.</title>
        <authorList>
            <person name="Goeker M."/>
        </authorList>
    </citation>
    <scope>NUCLEOTIDE SEQUENCE [LARGE SCALE GENOMIC DNA]</scope>
    <source>
        <strain evidence="2 3">DSM 44720</strain>
    </source>
</reference>
<evidence type="ECO:0000313" key="2">
    <source>
        <dbReference type="EMBL" id="PRY38608.1"/>
    </source>
</evidence>
<evidence type="ECO:0000256" key="1">
    <source>
        <dbReference type="SAM" id="Phobius"/>
    </source>
</evidence>
<dbReference type="EMBL" id="PVTF01000008">
    <property type="protein sequence ID" value="PRY38608.1"/>
    <property type="molecule type" value="Genomic_DNA"/>
</dbReference>